<organism evidence="1 2">
    <name type="scientific">Lentinus brumalis</name>
    <dbReference type="NCBI Taxonomy" id="2498619"/>
    <lineage>
        <taxon>Eukaryota</taxon>
        <taxon>Fungi</taxon>
        <taxon>Dikarya</taxon>
        <taxon>Basidiomycota</taxon>
        <taxon>Agaricomycotina</taxon>
        <taxon>Agaricomycetes</taxon>
        <taxon>Polyporales</taxon>
        <taxon>Polyporaceae</taxon>
        <taxon>Lentinus</taxon>
    </lineage>
</organism>
<reference evidence="1 2" key="1">
    <citation type="journal article" date="2018" name="Biotechnol. Biofuels">
        <title>Integrative visual omics of the white-rot fungus Polyporus brumalis exposes the biotechnological potential of its oxidative enzymes for delignifying raw plant biomass.</title>
        <authorList>
            <person name="Miyauchi S."/>
            <person name="Rancon A."/>
            <person name="Drula E."/>
            <person name="Hage H."/>
            <person name="Chaduli D."/>
            <person name="Favel A."/>
            <person name="Grisel S."/>
            <person name="Henrissat B."/>
            <person name="Herpoel-Gimbert I."/>
            <person name="Ruiz-Duenas F.J."/>
            <person name="Chevret D."/>
            <person name="Hainaut M."/>
            <person name="Lin J."/>
            <person name="Wang M."/>
            <person name="Pangilinan J."/>
            <person name="Lipzen A."/>
            <person name="Lesage-Meessen L."/>
            <person name="Navarro D."/>
            <person name="Riley R."/>
            <person name="Grigoriev I.V."/>
            <person name="Zhou S."/>
            <person name="Raouche S."/>
            <person name="Rosso M.N."/>
        </authorList>
    </citation>
    <scope>NUCLEOTIDE SEQUENCE [LARGE SCALE GENOMIC DNA]</scope>
    <source>
        <strain evidence="1 2">BRFM 1820</strain>
    </source>
</reference>
<sequence length="158" mass="17416">MSAALEGVCSRRTIELEPFSHSGALVPSLKMQPPNKFAHTQNYIRPQAAFLVGCPTEDRRASWPPAHNTPEPKASSLTTGRDLAALHECTCSDCDPGGCMHHYVSRRSSSERTRPLCSPTVPQQRMCLSSEPLIYAWCLAISGNTRRKPQASWPEVLV</sequence>
<keyword evidence="2" id="KW-1185">Reference proteome</keyword>
<name>A0A371D317_9APHY</name>
<accession>A0A371D317</accession>
<proteinExistence type="predicted"/>
<gene>
    <name evidence="1" type="ORF">OH76DRAFT_811618</name>
</gene>
<dbReference type="AlphaFoldDB" id="A0A371D317"/>
<dbReference type="Proteomes" id="UP000256964">
    <property type="component" value="Unassembled WGS sequence"/>
</dbReference>
<evidence type="ECO:0000313" key="2">
    <source>
        <dbReference type="Proteomes" id="UP000256964"/>
    </source>
</evidence>
<protein>
    <submittedName>
        <fullName evidence="1">Uncharacterized protein</fullName>
    </submittedName>
</protein>
<evidence type="ECO:0000313" key="1">
    <source>
        <dbReference type="EMBL" id="RDX46940.1"/>
    </source>
</evidence>
<dbReference type="EMBL" id="KZ857423">
    <property type="protein sequence ID" value="RDX46940.1"/>
    <property type="molecule type" value="Genomic_DNA"/>
</dbReference>